<feature type="transmembrane region" description="Helical" evidence="2">
    <location>
        <begin position="99"/>
        <end position="116"/>
    </location>
</feature>
<reference evidence="3" key="1">
    <citation type="journal article" date="2021" name="Nat. Commun.">
        <title>Genetic determinants of endophytism in the Arabidopsis root mycobiome.</title>
        <authorList>
            <person name="Mesny F."/>
            <person name="Miyauchi S."/>
            <person name="Thiergart T."/>
            <person name="Pickel B."/>
            <person name="Atanasova L."/>
            <person name="Karlsson M."/>
            <person name="Huettel B."/>
            <person name="Barry K.W."/>
            <person name="Haridas S."/>
            <person name="Chen C."/>
            <person name="Bauer D."/>
            <person name="Andreopoulos W."/>
            <person name="Pangilinan J."/>
            <person name="LaButti K."/>
            <person name="Riley R."/>
            <person name="Lipzen A."/>
            <person name="Clum A."/>
            <person name="Drula E."/>
            <person name="Henrissat B."/>
            <person name="Kohler A."/>
            <person name="Grigoriev I.V."/>
            <person name="Martin F.M."/>
            <person name="Hacquard S."/>
        </authorList>
    </citation>
    <scope>NUCLEOTIDE SEQUENCE</scope>
    <source>
        <strain evidence="3">MPI-SDFR-AT-0068</strain>
    </source>
</reference>
<keyword evidence="2" id="KW-0472">Membrane</keyword>
<keyword evidence="4" id="KW-1185">Reference proteome</keyword>
<accession>A0A8K0SAM5</accession>
<dbReference type="AlphaFoldDB" id="A0A8K0SAM5"/>
<evidence type="ECO:0000313" key="4">
    <source>
        <dbReference type="Proteomes" id="UP000813427"/>
    </source>
</evidence>
<protein>
    <submittedName>
        <fullName evidence="3">Uncharacterized protein</fullName>
    </submittedName>
</protein>
<proteinExistence type="predicted"/>
<feature type="region of interest" description="Disordered" evidence="1">
    <location>
        <begin position="47"/>
        <end position="74"/>
    </location>
</feature>
<evidence type="ECO:0000256" key="1">
    <source>
        <dbReference type="SAM" id="MobiDB-lite"/>
    </source>
</evidence>
<gene>
    <name evidence="3" type="ORF">BKA59DRAFT_448048</name>
</gene>
<evidence type="ECO:0000313" key="3">
    <source>
        <dbReference type="EMBL" id="KAH7261801.1"/>
    </source>
</evidence>
<dbReference type="Proteomes" id="UP000813427">
    <property type="component" value="Unassembled WGS sequence"/>
</dbReference>
<name>A0A8K0SAM5_9HYPO</name>
<sequence>MLSQRSNSRWNVSCFSWLPVYSLVGRFQDLDQTVSMDYRFNKHRRHPKEEEYHDEYDEVKEGKETDEEDEEEECKQGKGCQPVFSFRVSHFIDVNGKNVNFLLIRLSISIALVIFIG</sequence>
<organism evidence="3 4">
    <name type="scientific">Fusarium tricinctum</name>
    <dbReference type="NCBI Taxonomy" id="61284"/>
    <lineage>
        <taxon>Eukaryota</taxon>
        <taxon>Fungi</taxon>
        <taxon>Dikarya</taxon>
        <taxon>Ascomycota</taxon>
        <taxon>Pezizomycotina</taxon>
        <taxon>Sordariomycetes</taxon>
        <taxon>Hypocreomycetidae</taxon>
        <taxon>Hypocreales</taxon>
        <taxon>Nectriaceae</taxon>
        <taxon>Fusarium</taxon>
        <taxon>Fusarium tricinctum species complex</taxon>
    </lineage>
</organism>
<evidence type="ECO:0000256" key="2">
    <source>
        <dbReference type="SAM" id="Phobius"/>
    </source>
</evidence>
<comment type="caution">
    <text evidence="3">The sequence shown here is derived from an EMBL/GenBank/DDBJ whole genome shotgun (WGS) entry which is preliminary data.</text>
</comment>
<keyword evidence="2" id="KW-1133">Transmembrane helix</keyword>
<dbReference type="EMBL" id="JAGPXF010000001">
    <property type="protein sequence ID" value="KAH7261801.1"/>
    <property type="molecule type" value="Genomic_DNA"/>
</dbReference>
<feature type="compositionally biased region" description="Acidic residues" evidence="1">
    <location>
        <begin position="52"/>
        <end position="73"/>
    </location>
</feature>
<keyword evidence="2" id="KW-0812">Transmembrane</keyword>